<dbReference type="InterPro" id="IPR008939">
    <property type="entry name" value="Lytic_TGlycosylase_superhlx_U"/>
</dbReference>
<dbReference type="SUPFAM" id="SSF48435">
    <property type="entry name" value="Bacterial muramidases"/>
    <property type="match status" value="1"/>
</dbReference>
<dbReference type="CDD" id="cd13401">
    <property type="entry name" value="Slt70-like"/>
    <property type="match status" value="1"/>
</dbReference>
<gene>
    <name evidence="6" type="ORF">GV829_09685</name>
</gene>
<evidence type="ECO:0000256" key="3">
    <source>
        <dbReference type="ARBA" id="ARBA00022729"/>
    </source>
</evidence>
<dbReference type="InterPro" id="IPR023346">
    <property type="entry name" value="Lysozyme-like_dom_sf"/>
</dbReference>
<organism evidence="6 7">
    <name type="scientific">Sphingomonas lacunae</name>
    <dbReference type="NCBI Taxonomy" id="2698828"/>
    <lineage>
        <taxon>Bacteria</taxon>
        <taxon>Pseudomonadati</taxon>
        <taxon>Pseudomonadota</taxon>
        <taxon>Alphaproteobacteria</taxon>
        <taxon>Sphingomonadales</taxon>
        <taxon>Sphingomonadaceae</taxon>
        <taxon>Sphingomonas</taxon>
    </lineage>
</organism>
<feature type="domain" description="Transglycosylase SLT" evidence="5">
    <location>
        <begin position="519"/>
        <end position="618"/>
    </location>
</feature>
<dbReference type="AlphaFoldDB" id="A0A6M4AY42"/>
<evidence type="ECO:0000256" key="4">
    <source>
        <dbReference type="SAM" id="SignalP"/>
    </source>
</evidence>
<keyword evidence="7" id="KW-1185">Reference proteome</keyword>
<dbReference type="GO" id="GO:0042597">
    <property type="term" value="C:periplasmic space"/>
    <property type="evidence" value="ECO:0007669"/>
    <property type="project" value="InterPro"/>
</dbReference>
<keyword evidence="3 4" id="KW-0732">Signal</keyword>
<protein>
    <submittedName>
        <fullName evidence="6">Transglycosylase SLT domain-containing protein</fullName>
    </submittedName>
</protein>
<dbReference type="Proteomes" id="UP000503018">
    <property type="component" value="Chromosome"/>
</dbReference>
<evidence type="ECO:0000256" key="1">
    <source>
        <dbReference type="ARBA" id="ARBA00007734"/>
    </source>
</evidence>
<evidence type="ECO:0000256" key="2">
    <source>
        <dbReference type="ARBA" id="ARBA00009387"/>
    </source>
</evidence>
<dbReference type="GO" id="GO:0004553">
    <property type="term" value="F:hydrolase activity, hydrolyzing O-glycosyl compounds"/>
    <property type="evidence" value="ECO:0007669"/>
    <property type="project" value="InterPro"/>
</dbReference>
<dbReference type="Pfam" id="PF01464">
    <property type="entry name" value="SLT"/>
    <property type="match status" value="1"/>
</dbReference>
<proteinExistence type="inferred from homology"/>
<accession>A0A6M4AY42</accession>
<dbReference type="Gene3D" id="1.25.20.10">
    <property type="entry name" value="Bacterial muramidases"/>
    <property type="match status" value="1"/>
</dbReference>
<dbReference type="KEGG" id="slan:GV829_09685"/>
<comment type="similarity">
    <text evidence="1">Belongs to the transglycosylase Slt family.</text>
</comment>
<dbReference type="Gene3D" id="1.10.530.10">
    <property type="match status" value="1"/>
</dbReference>
<reference evidence="6 7" key="1">
    <citation type="submission" date="2020-01" db="EMBL/GenBank/DDBJ databases">
        <title>Sphingomonas sp. strain CSW-10.</title>
        <authorList>
            <person name="Chen W.-M."/>
        </authorList>
    </citation>
    <scope>NUCLEOTIDE SEQUENCE [LARGE SCALE GENOMIC DNA]</scope>
    <source>
        <strain evidence="6 7">CSW-10</strain>
    </source>
</reference>
<dbReference type="PANTHER" id="PTHR37423:SF2">
    <property type="entry name" value="MEMBRANE-BOUND LYTIC MUREIN TRANSGLYCOSYLASE C"/>
    <property type="match status" value="1"/>
</dbReference>
<feature type="signal peptide" evidence="4">
    <location>
        <begin position="1"/>
        <end position="29"/>
    </location>
</feature>
<comment type="similarity">
    <text evidence="2">Belongs to the virb1 family.</text>
</comment>
<dbReference type="SUPFAM" id="SSF53955">
    <property type="entry name" value="Lysozyme-like"/>
    <property type="match status" value="1"/>
</dbReference>
<evidence type="ECO:0000313" key="7">
    <source>
        <dbReference type="Proteomes" id="UP000503018"/>
    </source>
</evidence>
<dbReference type="PANTHER" id="PTHR37423">
    <property type="entry name" value="SOLUBLE LYTIC MUREIN TRANSGLYCOSYLASE-RELATED"/>
    <property type="match status" value="1"/>
</dbReference>
<sequence length="678" mass="73433">MVSRIAISKTAVSRMTMAALLLTPTMCMASELQPEQRAWYASRIAAAPAVPAPAMPHAAAEAVIEWQALTRVQRPSFDRVAAFLMANPGWPNEAELKRAAEAALDSGGFIPASATAYFDRFTPTNAAGHLRHALALRTANRMDEANAAARRAWTSGVLNADEESRLLSFFPGALSQADQDARMERLLWSGSTTAATRQIALVSPERRLEFQARLAMRSRATGAALRAAEAEAADPALARTNAGYLFDKATWLAASGQAGAARALLAGPRTLAVPPLDPEKWLELIVEQARGAQRAGDNATAYNIARQVDDALPLGTVVVEQGLGVRDEYTNALWLAANIALKQLGRPREAVGLFALYSTGGRSPQVQARGLYWAGRAAMAANDLTLANDYFGRAARHFDQFHGQLALERLGQAQPRPASADPVSYSQAERAAFEDSSLVRAARVLGEIGAWRDQSLFLRAIANNARSDADHYFAARLSGEIGRPDLAVMVGRSARVNGLDDYVPTAFPILNVPPGHEDNWTFIHAITRQESQFDKAAMSRVGARGLMQLMPGTAAEQARLLGLGYNLSALTSDTQYNMMLGSAFFQRMVRYYNGSYPLAVAAYNAGPGNVNRWLVANGDPRTGSVDILDWIEAIPFTETRNYVQRVMENAVVYETMRPNAPQGQRNLLSTYLGKSTPG</sequence>
<dbReference type="InterPro" id="IPR008258">
    <property type="entry name" value="Transglycosylase_SLT_dom_1"/>
</dbReference>
<dbReference type="EMBL" id="CP053015">
    <property type="protein sequence ID" value="QJQ33696.1"/>
    <property type="molecule type" value="Genomic_DNA"/>
</dbReference>
<evidence type="ECO:0000313" key="6">
    <source>
        <dbReference type="EMBL" id="QJQ33696.1"/>
    </source>
</evidence>
<feature type="chain" id="PRO_5026683042" evidence="4">
    <location>
        <begin position="30"/>
        <end position="678"/>
    </location>
</feature>
<evidence type="ECO:0000259" key="5">
    <source>
        <dbReference type="Pfam" id="PF01464"/>
    </source>
</evidence>
<name>A0A6M4AY42_9SPHN</name>